<dbReference type="Proteomes" id="UP001153719">
    <property type="component" value="Chromosome"/>
</dbReference>
<reference evidence="2" key="1">
    <citation type="submission" date="2020-09" db="EMBL/GenBank/DDBJ databases">
        <authorList>
            <person name="Blom J."/>
        </authorList>
    </citation>
    <scope>NUCLEOTIDE SEQUENCE</scope>
    <source>
        <strain evidence="2">No.713</strain>
    </source>
</reference>
<protein>
    <submittedName>
        <fullName evidence="2">Transposase for insertion sequence element IS701</fullName>
    </submittedName>
</protein>
<dbReference type="PANTHER" id="PTHR33627">
    <property type="entry name" value="TRANSPOSASE"/>
    <property type="match status" value="1"/>
</dbReference>
<evidence type="ECO:0000313" key="2">
    <source>
        <dbReference type="EMBL" id="CAD5918212.1"/>
    </source>
</evidence>
<dbReference type="AlphaFoldDB" id="A0A9W4CEP5"/>
<dbReference type="Pfam" id="PF13546">
    <property type="entry name" value="DDE_5"/>
    <property type="match status" value="1"/>
</dbReference>
<sequence length="394" mass="45879">MDVELQMIKHLARDAQPTVSVIDEYCQGYKDLFPEVRSYECFKYLHLGIISPIPRKSLPEIAKIVGIRSPQSLHHFLANSPWSARELKERRLARTLKALKGEKIIVIIDETGDRRKGKKTDYIARQYLGSVGKTDRGIVSVNAYGVYKNITFPLVFRVFKPKGTLKEGDVYKTKIEIASEILTELVDWGFQIELVLADSLYGESSSFISTLDQFQIPWVLAIRSNHGVWMSSEQKVRANKWCKFERIFSNQESETRYIREIIFGKRSTRTYWEITTDPETMPETSTSFVMTNLTEKRSQMKKTLGNLYGLRTWVEYGFRQCKQELGWTDYRLTDFPDIEKWWEIIFCVYLMISLNSEVFRSLSQGSPREFESKKTLQIAQITNNGIIKRDGKMF</sequence>
<dbReference type="InterPro" id="IPR039365">
    <property type="entry name" value="IS701-like"/>
</dbReference>
<dbReference type="InterPro" id="IPR038721">
    <property type="entry name" value="IS701-like_DDE_dom"/>
</dbReference>
<dbReference type="InterPro" id="IPR012337">
    <property type="entry name" value="RNaseH-like_sf"/>
</dbReference>
<dbReference type="SUPFAM" id="SSF53098">
    <property type="entry name" value="Ribonuclease H-like"/>
    <property type="match status" value="1"/>
</dbReference>
<accession>A0A9W4CEP5</accession>
<evidence type="ECO:0000313" key="3">
    <source>
        <dbReference type="Proteomes" id="UP001153719"/>
    </source>
</evidence>
<dbReference type="PANTHER" id="PTHR33627:SF1">
    <property type="entry name" value="TRANSPOSASE"/>
    <property type="match status" value="1"/>
</dbReference>
<evidence type="ECO:0000259" key="1">
    <source>
        <dbReference type="Pfam" id="PF13546"/>
    </source>
</evidence>
<name>A0A9W4CEP5_9CYAN</name>
<dbReference type="EMBL" id="LR882967">
    <property type="protein sequence ID" value="CAD5918212.1"/>
    <property type="molecule type" value="Genomic_DNA"/>
</dbReference>
<feature type="domain" description="Transposase IS701-like DDE" evidence="1">
    <location>
        <begin position="43"/>
        <end position="233"/>
    </location>
</feature>
<gene>
    <name evidence="2" type="ORF">NO713_00489</name>
</gene>
<keyword evidence="3" id="KW-1185">Reference proteome</keyword>
<dbReference type="NCBIfam" id="NF033540">
    <property type="entry name" value="transpos_IS701"/>
    <property type="match status" value="1"/>
</dbReference>
<organism evidence="2 3">
    <name type="scientific">Planktothrix pseudagardhii</name>
    <dbReference type="NCBI Taxonomy" id="132604"/>
    <lineage>
        <taxon>Bacteria</taxon>
        <taxon>Bacillati</taxon>
        <taxon>Cyanobacteriota</taxon>
        <taxon>Cyanophyceae</taxon>
        <taxon>Oscillatoriophycideae</taxon>
        <taxon>Oscillatoriales</taxon>
        <taxon>Microcoleaceae</taxon>
        <taxon>Planktothrix</taxon>
    </lineage>
</organism>
<dbReference type="KEGG" id="ppsu:NO713_00489"/>
<proteinExistence type="predicted"/>